<accession>A0A1X2I7C3</accession>
<dbReference type="InterPro" id="IPR006968">
    <property type="entry name" value="RUS_fam"/>
</dbReference>
<evidence type="ECO:0000256" key="1">
    <source>
        <dbReference type="ARBA" id="ARBA00004370"/>
    </source>
</evidence>
<dbReference type="PANTHER" id="PTHR12770">
    <property type="entry name" value="RUS1 FAMILY PROTEIN C16ORF58"/>
    <property type="match status" value="1"/>
</dbReference>
<dbReference type="Pfam" id="PF04884">
    <property type="entry name" value="UVB_sens_prot"/>
    <property type="match status" value="1"/>
</dbReference>
<comment type="subcellular location">
    <subcellularLocation>
        <location evidence="1">Membrane</location>
    </subcellularLocation>
</comment>
<keyword evidence="4" id="KW-1133">Transmembrane helix</keyword>
<keyword evidence="5" id="KW-0472">Membrane</keyword>
<name>A0A1X2I7C3_9FUNG</name>
<dbReference type="AlphaFoldDB" id="A0A1X2I7C3"/>
<feature type="domain" description="Protein root UVB sensitive/RUS" evidence="6">
    <location>
        <begin position="19"/>
        <end position="253"/>
    </location>
</feature>
<evidence type="ECO:0000256" key="5">
    <source>
        <dbReference type="ARBA" id="ARBA00023136"/>
    </source>
</evidence>
<organism evidence="8 9">
    <name type="scientific">Absidia repens</name>
    <dbReference type="NCBI Taxonomy" id="90262"/>
    <lineage>
        <taxon>Eukaryota</taxon>
        <taxon>Fungi</taxon>
        <taxon>Fungi incertae sedis</taxon>
        <taxon>Mucoromycota</taxon>
        <taxon>Mucoromycotina</taxon>
        <taxon>Mucoromycetes</taxon>
        <taxon>Mucorales</taxon>
        <taxon>Cunninghamellaceae</taxon>
        <taxon>Absidia</taxon>
    </lineage>
</organism>
<dbReference type="EMBL" id="MCGE01000023">
    <property type="protein sequence ID" value="ORZ10783.1"/>
    <property type="molecule type" value="Genomic_DNA"/>
</dbReference>
<dbReference type="GO" id="GO:0016020">
    <property type="term" value="C:membrane"/>
    <property type="evidence" value="ECO:0007669"/>
    <property type="project" value="UniProtKB-SubCell"/>
</dbReference>
<evidence type="ECO:0000313" key="9">
    <source>
        <dbReference type="Proteomes" id="UP000193560"/>
    </source>
</evidence>
<reference evidence="8 9" key="1">
    <citation type="submission" date="2016-07" db="EMBL/GenBank/DDBJ databases">
        <title>Pervasive Adenine N6-methylation of Active Genes in Fungi.</title>
        <authorList>
            <consortium name="DOE Joint Genome Institute"/>
            <person name="Mondo S.J."/>
            <person name="Dannebaum R.O."/>
            <person name="Kuo R.C."/>
            <person name="Labutti K."/>
            <person name="Haridas S."/>
            <person name="Kuo A."/>
            <person name="Salamov A."/>
            <person name="Ahrendt S.R."/>
            <person name="Lipzen A."/>
            <person name="Sullivan W."/>
            <person name="Andreopoulos W.B."/>
            <person name="Clum A."/>
            <person name="Lindquist E."/>
            <person name="Daum C."/>
            <person name="Ramamoorthy G.K."/>
            <person name="Gryganskyi A."/>
            <person name="Culley D."/>
            <person name="Magnuson J.K."/>
            <person name="James T.Y."/>
            <person name="O'Malley M.A."/>
            <person name="Stajich J.E."/>
            <person name="Spatafora J.W."/>
            <person name="Visel A."/>
            <person name="Grigoriev I.V."/>
        </authorList>
    </citation>
    <scope>NUCLEOTIDE SEQUENCE [LARGE SCALE GENOMIC DNA]</scope>
    <source>
        <strain evidence="8 9">NRRL 1336</strain>
    </source>
</reference>
<keyword evidence="9" id="KW-1185">Reference proteome</keyword>
<keyword evidence="3" id="KW-0812">Transmembrane</keyword>
<evidence type="ECO:0000259" key="6">
    <source>
        <dbReference type="Pfam" id="PF04884"/>
    </source>
</evidence>
<protein>
    <submittedName>
        <fullName evidence="8">Vitamin B6 photo-protection and homoeostasis-domain-containing protein</fullName>
    </submittedName>
</protein>
<dbReference type="InterPro" id="IPR055412">
    <property type="entry name" value="UVB_sens_C"/>
</dbReference>
<evidence type="ECO:0000259" key="7">
    <source>
        <dbReference type="Pfam" id="PF24160"/>
    </source>
</evidence>
<feature type="domain" description="Root UVB sensitive protein C-terminal" evidence="7">
    <location>
        <begin position="278"/>
        <end position="387"/>
    </location>
</feature>
<dbReference type="OrthoDB" id="19606at2759"/>
<comment type="similarity">
    <text evidence="2">Belongs to the RUS1 family.</text>
</comment>
<dbReference type="Pfam" id="PF24160">
    <property type="entry name" value="UVB_sens_C"/>
    <property type="match status" value="1"/>
</dbReference>
<comment type="caution">
    <text evidence="8">The sequence shown here is derived from an EMBL/GenBank/DDBJ whole genome shotgun (WGS) entry which is preliminary data.</text>
</comment>
<dbReference type="PANTHER" id="PTHR12770:SF31">
    <property type="entry name" value="RUS FAMILY MEMBER 1"/>
    <property type="match status" value="1"/>
</dbReference>
<sequence>MRSQGTDRYFCAAHSLINGVKQNLRELFLPVGYPEGLHTCYQKFHLWLGVETFLGSMISVLCSQAMLGSLGLGAAEAAGGAVAIQWVLKDGIGEVGKLFFIKRYASSFDSHPKTWKIVGEGMSSVGSFLQLCTCVVSVNLFLPLAAVGNMLESIHRSVWFASHMTFTKHFSPHGNIGDIVAKDDAQTSTAQLLGMLSGVSLLTLSHSQLFLFGCFSVLAPIHLWSTTSMLKAAKFENLNQANLILLGQSFVDNGKVMDYEQLHQSESLGYGGEWIQQNHKHVNIKMGLSADKAYQSANEIRSAIGIFKNETYLLNYRENTVNILFHNDAQVNDVIKAVLHAIKFYDALITSKQDTWKTLDQTLHWTTSNCQPFLESLKAHQWQCDNVYWNDGGIRLTWDRQITCSS</sequence>
<gene>
    <name evidence="8" type="ORF">BCR42DRAFT_333411</name>
</gene>
<proteinExistence type="inferred from homology"/>
<evidence type="ECO:0000256" key="2">
    <source>
        <dbReference type="ARBA" id="ARBA00007558"/>
    </source>
</evidence>
<dbReference type="Proteomes" id="UP000193560">
    <property type="component" value="Unassembled WGS sequence"/>
</dbReference>
<evidence type="ECO:0000313" key="8">
    <source>
        <dbReference type="EMBL" id="ORZ10783.1"/>
    </source>
</evidence>
<evidence type="ECO:0000256" key="4">
    <source>
        <dbReference type="ARBA" id="ARBA00022989"/>
    </source>
</evidence>
<evidence type="ECO:0000256" key="3">
    <source>
        <dbReference type="ARBA" id="ARBA00022692"/>
    </source>
</evidence>
<dbReference type="InterPro" id="IPR054549">
    <property type="entry name" value="UVB_sens_RUS_dom"/>
</dbReference>